<dbReference type="Pfam" id="PF00571">
    <property type="entry name" value="CBS"/>
    <property type="match status" value="2"/>
</dbReference>
<reference evidence="6" key="1">
    <citation type="submission" date="2020-06" db="EMBL/GenBank/DDBJ databases">
        <title>A novel thermopfilic bacterium from Erzurum, Turkey.</title>
        <authorList>
            <person name="Adiguzel A."/>
            <person name="Ay H."/>
            <person name="Baltaci M.O."/>
        </authorList>
    </citation>
    <scope>NUCLEOTIDE SEQUENCE</scope>
    <source>
        <strain evidence="6">P2</strain>
    </source>
</reference>
<dbReference type="PROSITE" id="PS51371">
    <property type="entry name" value="CBS"/>
    <property type="match status" value="2"/>
</dbReference>
<evidence type="ECO:0000259" key="5">
    <source>
        <dbReference type="PROSITE" id="PS51371"/>
    </source>
</evidence>
<proteinExistence type="predicted"/>
<keyword evidence="2" id="KW-0010">Activator</keyword>
<dbReference type="InterPro" id="IPR000644">
    <property type="entry name" value="CBS_dom"/>
</dbReference>
<dbReference type="PANTHER" id="PTHR48108:SF26">
    <property type="entry name" value="CBS DOMAIN-CONTAINING PROTEIN DDB_G0289609"/>
    <property type="match status" value="1"/>
</dbReference>
<dbReference type="RefSeq" id="WP_173731263.1">
    <property type="nucleotide sequence ID" value="NZ_JABTTE010000012.1"/>
</dbReference>
<dbReference type="InterPro" id="IPR000595">
    <property type="entry name" value="cNMP-bd_dom"/>
</dbReference>
<evidence type="ECO:0000256" key="3">
    <source>
        <dbReference type="PROSITE-ProRule" id="PRU00703"/>
    </source>
</evidence>
<dbReference type="EMBL" id="JABTTE010000012">
    <property type="protein sequence ID" value="NSL52057.1"/>
    <property type="molecule type" value="Genomic_DNA"/>
</dbReference>
<dbReference type="InterPro" id="IPR046342">
    <property type="entry name" value="CBS_dom_sf"/>
</dbReference>
<dbReference type="Proteomes" id="UP000625804">
    <property type="component" value="Unassembled WGS sequence"/>
</dbReference>
<dbReference type="Pfam" id="PF10335">
    <property type="entry name" value="DUF294_C"/>
    <property type="match status" value="1"/>
</dbReference>
<name>A0A8J8KBX4_9BACI</name>
<comment type="caution">
    <text evidence="6">The sequence shown here is derived from an EMBL/GenBank/DDBJ whole genome shotgun (WGS) entry which is preliminary data.</text>
</comment>
<dbReference type="InterPro" id="IPR014710">
    <property type="entry name" value="RmlC-like_jellyroll"/>
</dbReference>
<feature type="domain" description="CBS" evidence="5">
    <location>
        <begin position="180"/>
        <end position="238"/>
    </location>
</feature>
<evidence type="ECO:0000256" key="2">
    <source>
        <dbReference type="ARBA" id="ARBA00023159"/>
    </source>
</evidence>
<dbReference type="InterPro" id="IPR018821">
    <property type="entry name" value="DUF294_put_nucleoTrafse_sb-bd"/>
</dbReference>
<evidence type="ECO:0000313" key="7">
    <source>
        <dbReference type="Proteomes" id="UP000625804"/>
    </source>
</evidence>
<sequence>MKQRSDKYEKQAVYEQIKGHPFFKGVPFYEAQKLMDKCVLKRFETNELIYQASQPREGLLLLLEGMAEVFIFEDEGTIEALEIISKGELIGFPSLADFLGVSKSNKYEEMVRVKALEPCFGILIPYSVIEERFEDVSVRDYLLQQCAMRLKDIYTSLAEQVKITRRTGESDRFIVRVKDVMSPLVAVEKDAVIQEVAIQMKENKTDAVLVLESGKLAGIVTKSDLVNRVLAQSKPYDLKVGQVMTKNPETIARLEYYYAALTSMVLGGYKHLPVVHERTGEAVGIVSLGSLLRKKNESLVKTIRNIERIEEEHLPTIKQAIYKILETLIGDNVPVSHILKVITELNDRLMVRCVQLAVDSLRNKKGMTPPVDFCWYMMGSAGRSAQFMMTDQDHFLVYEDGEEGQRDLIEHYFEILGEEIVIFLERAGFARCKGKMMASEPNWRGSLKTWETRLRQWMLKATNENIMLAQNFFSYRFLYGNLRLNDKFQATITEQLERSKIFLYRMAQMEKEHQVPTLDHPIRSLFKLERKQIDIKKDILFPFYHSLQILSLSYQIFSGTPMERIDYLVQKKVLTENLAVDLKTAFNEIMSIYVKQKWNQYKRGESTSSVLTFTHLTTREKEELILTLKTVRELQSLMLSEFSI</sequence>
<dbReference type="Pfam" id="PF03445">
    <property type="entry name" value="DUF294"/>
    <property type="match status" value="1"/>
</dbReference>
<dbReference type="CDD" id="cd05401">
    <property type="entry name" value="NT_GlnE_GlnD_like"/>
    <property type="match status" value="1"/>
</dbReference>
<dbReference type="PANTHER" id="PTHR48108">
    <property type="entry name" value="CBS DOMAIN-CONTAINING PROTEIN CBSX2, CHLOROPLASTIC"/>
    <property type="match status" value="1"/>
</dbReference>
<dbReference type="SMART" id="SM00116">
    <property type="entry name" value="CBS"/>
    <property type="match status" value="2"/>
</dbReference>
<evidence type="ECO:0000313" key="6">
    <source>
        <dbReference type="EMBL" id="NSL52057.1"/>
    </source>
</evidence>
<dbReference type="AlphaFoldDB" id="A0A8J8KBX4"/>
<keyword evidence="3" id="KW-0129">CBS domain</keyword>
<evidence type="ECO:0000259" key="4">
    <source>
        <dbReference type="PROSITE" id="PS50042"/>
    </source>
</evidence>
<organism evidence="6 7">
    <name type="scientific">Calidifontibacillus erzurumensis</name>
    <dbReference type="NCBI Taxonomy" id="2741433"/>
    <lineage>
        <taxon>Bacteria</taxon>
        <taxon>Bacillati</taxon>
        <taxon>Bacillota</taxon>
        <taxon>Bacilli</taxon>
        <taxon>Bacillales</taxon>
        <taxon>Bacillaceae</taxon>
        <taxon>Calidifontibacillus/Schinkia group</taxon>
        <taxon>Calidifontibacillus</taxon>
    </lineage>
</organism>
<feature type="domain" description="Cyclic nucleotide-binding" evidence="4">
    <location>
        <begin position="22"/>
        <end position="91"/>
    </location>
</feature>
<gene>
    <name evidence="6" type="ORF">HR057_09865</name>
</gene>
<dbReference type="InterPro" id="IPR005105">
    <property type="entry name" value="GlnD_Uridyltrans_N"/>
</dbReference>
<dbReference type="Gene3D" id="3.10.580.10">
    <property type="entry name" value="CBS-domain"/>
    <property type="match status" value="1"/>
</dbReference>
<dbReference type="Gene3D" id="2.60.120.10">
    <property type="entry name" value="Jelly Rolls"/>
    <property type="match status" value="1"/>
</dbReference>
<keyword evidence="1" id="KW-0677">Repeat</keyword>
<dbReference type="InterPro" id="IPR018490">
    <property type="entry name" value="cNMP-bd_dom_sf"/>
</dbReference>
<accession>A0A8J8KBX4</accession>
<dbReference type="PROSITE" id="PS50042">
    <property type="entry name" value="CNMP_BINDING_3"/>
    <property type="match status" value="1"/>
</dbReference>
<evidence type="ECO:0000256" key="1">
    <source>
        <dbReference type="ARBA" id="ARBA00022737"/>
    </source>
</evidence>
<dbReference type="SUPFAM" id="SSF51206">
    <property type="entry name" value="cAMP-binding domain-like"/>
    <property type="match status" value="1"/>
</dbReference>
<keyword evidence="7" id="KW-1185">Reference proteome</keyword>
<dbReference type="SUPFAM" id="SSF54631">
    <property type="entry name" value="CBS-domain pair"/>
    <property type="match status" value="1"/>
</dbReference>
<protein>
    <submittedName>
        <fullName evidence="6">CBS domain-containing protein</fullName>
    </submittedName>
</protein>
<feature type="domain" description="CBS" evidence="5">
    <location>
        <begin position="244"/>
        <end position="302"/>
    </location>
</feature>
<dbReference type="InterPro" id="IPR051462">
    <property type="entry name" value="CBS_domain-containing"/>
</dbReference>
<dbReference type="GO" id="GO:0008773">
    <property type="term" value="F:[protein-PII] uridylyltransferase activity"/>
    <property type="evidence" value="ECO:0007669"/>
    <property type="project" value="InterPro"/>
</dbReference>